<sequence length="141" mass="15289">MADVSAGRFLAVRLRPGQELKASLLELSAAFSACAVVTCVGSLRQASLRLANADRHRPDEVRHFDELLEITSLVGTLGQGKGHLHVSLADKDGNCFGGHLLSGQIFTTAEIVLLELPDLNFRRDYDEATGFAELQVSRSKL</sequence>
<reference evidence="2" key="1">
    <citation type="submission" date="2023-08" db="EMBL/GenBank/DDBJ databases">
        <authorList>
            <person name="Chen Y."/>
            <person name="Shah S."/>
            <person name="Dougan E. K."/>
            <person name="Thang M."/>
            <person name="Chan C."/>
        </authorList>
    </citation>
    <scope>NUCLEOTIDE SEQUENCE</scope>
</reference>
<evidence type="ECO:0000313" key="3">
    <source>
        <dbReference type="Proteomes" id="UP001178507"/>
    </source>
</evidence>
<dbReference type="SUPFAM" id="SSF117856">
    <property type="entry name" value="AF0104/ALDC/Ptd012-like"/>
    <property type="match status" value="1"/>
</dbReference>
<proteinExistence type="predicted"/>
<dbReference type="PANTHER" id="PTHR34988:SF1">
    <property type="entry name" value="DNA-BINDING PROTEIN"/>
    <property type="match status" value="1"/>
</dbReference>
<keyword evidence="3" id="KW-1185">Reference proteome</keyword>
<evidence type="ECO:0000313" key="2">
    <source>
        <dbReference type="EMBL" id="CAJ1371425.1"/>
    </source>
</evidence>
<dbReference type="PANTHER" id="PTHR34988">
    <property type="entry name" value="PROTEIN, PUTATIVE-RELATED"/>
    <property type="match status" value="1"/>
</dbReference>
<organism evidence="2 3">
    <name type="scientific">Effrenium voratum</name>
    <dbReference type="NCBI Taxonomy" id="2562239"/>
    <lineage>
        <taxon>Eukaryota</taxon>
        <taxon>Sar</taxon>
        <taxon>Alveolata</taxon>
        <taxon>Dinophyceae</taxon>
        <taxon>Suessiales</taxon>
        <taxon>Symbiodiniaceae</taxon>
        <taxon>Effrenium</taxon>
    </lineage>
</organism>
<dbReference type="InterPro" id="IPR005175">
    <property type="entry name" value="PPC_dom"/>
</dbReference>
<dbReference type="PROSITE" id="PS51742">
    <property type="entry name" value="PPC"/>
    <property type="match status" value="1"/>
</dbReference>
<accession>A0AA36HMP4</accession>
<comment type="caution">
    <text evidence="2">The sequence shown here is derived from an EMBL/GenBank/DDBJ whole genome shotgun (WGS) entry which is preliminary data.</text>
</comment>
<dbReference type="CDD" id="cd11378">
    <property type="entry name" value="DUF296"/>
    <property type="match status" value="1"/>
</dbReference>
<gene>
    <name evidence="2" type="ORF">EVOR1521_LOCUS1732</name>
</gene>
<name>A0AA36HMP4_9DINO</name>
<dbReference type="Gene3D" id="3.30.1330.80">
    <property type="entry name" value="Hypothetical protein, similar to alpha- acetolactate decarboxylase, domain 2"/>
    <property type="match status" value="1"/>
</dbReference>
<dbReference type="AlphaFoldDB" id="A0AA36HMP4"/>
<dbReference type="EMBL" id="CAUJNA010000077">
    <property type="protein sequence ID" value="CAJ1371425.1"/>
    <property type="molecule type" value="Genomic_DNA"/>
</dbReference>
<dbReference type="Proteomes" id="UP001178507">
    <property type="component" value="Unassembled WGS sequence"/>
</dbReference>
<evidence type="ECO:0000259" key="1">
    <source>
        <dbReference type="PROSITE" id="PS51742"/>
    </source>
</evidence>
<protein>
    <recommendedName>
        <fullName evidence="1">PPC domain-containing protein</fullName>
    </recommendedName>
</protein>
<dbReference type="Pfam" id="PF03479">
    <property type="entry name" value="PCC"/>
    <property type="match status" value="1"/>
</dbReference>
<feature type="domain" description="PPC" evidence="1">
    <location>
        <begin position="4"/>
        <end position="137"/>
    </location>
</feature>